<organism evidence="1 2">
    <name type="scientific">Aliiruegeria haliotis</name>
    <dbReference type="NCBI Taxonomy" id="1280846"/>
    <lineage>
        <taxon>Bacteria</taxon>
        <taxon>Pseudomonadati</taxon>
        <taxon>Pseudomonadota</taxon>
        <taxon>Alphaproteobacteria</taxon>
        <taxon>Rhodobacterales</taxon>
        <taxon>Roseobacteraceae</taxon>
        <taxon>Aliiruegeria</taxon>
    </lineage>
</organism>
<dbReference type="AlphaFoldDB" id="A0A2T0S0C2"/>
<reference evidence="1 2" key="1">
    <citation type="submission" date="2018-03" db="EMBL/GenBank/DDBJ databases">
        <title>Genomic Encyclopedia of Archaeal and Bacterial Type Strains, Phase II (KMG-II): from individual species to whole genera.</title>
        <authorList>
            <person name="Goeker M."/>
        </authorList>
    </citation>
    <scope>NUCLEOTIDE SEQUENCE [LARGE SCALE GENOMIC DNA]</scope>
    <source>
        <strain evidence="1 2">DSM 29328</strain>
    </source>
</reference>
<proteinExistence type="predicted"/>
<protein>
    <submittedName>
        <fullName evidence="1">Uncharacterized protein</fullName>
    </submittedName>
</protein>
<name>A0A2T0S0C2_9RHOB</name>
<gene>
    <name evidence="1" type="ORF">CLV78_101954</name>
</gene>
<evidence type="ECO:0000313" key="1">
    <source>
        <dbReference type="EMBL" id="PRY26850.1"/>
    </source>
</evidence>
<accession>A0A2T0S0C2</accession>
<comment type="caution">
    <text evidence="1">The sequence shown here is derived from an EMBL/GenBank/DDBJ whole genome shotgun (WGS) entry which is preliminary data.</text>
</comment>
<evidence type="ECO:0000313" key="2">
    <source>
        <dbReference type="Proteomes" id="UP000239480"/>
    </source>
</evidence>
<keyword evidence="2" id="KW-1185">Reference proteome</keyword>
<dbReference type="EMBL" id="PVTD01000001">
    <property type="protein sequence ID" value="PRY26850.1"/>
    <property type="molecule type" value="Genomic_DNA"/>
</dbReference>
<dbReference type="Proteomes" id="UP000239480">
    <property type="component" value="Unassembled WGS sequence"/>
</dbReference>
<sequence>MSMTVIAALICGACLTYLVISRTLKKRRKEEADSAQ</sequence>